<protein>
    <submittedName>
        <fullName evidence="1">Uncharacterized protein</fullName>
    </submittedName>
</protein>
<evidence type="ECO:0000313" key="2">
    <source>
        <dbReference type="Proteomes" id="UP000639772"/>
    </source>
</evidence>
<organism evidence="1 2">
    <name type="scientific">Vanilla planifolia</name>
    <name type="common">Vanilla</name>
    <dbReference type="NCBI Taxonomy" id="51239"/>
    <lineage>
        <taxon>Eukaryota</taxon>
        <taxon>Viridiplantae</taxon>
        <taxon>Streptophyta</taxon>
        <taxon>Embryophyta</taxon>
        <taxon>Tracheophyta</taxon>
        <taxon>Spermatophyta</taxon>
        <taxon>Magnoliopsida</taxon>
        <taxon>Liliopsida</taxon>
        <taxon>Asparagales</taxon>
        <taxon>Orchidaceae</taxon>
        <taxon>Vanilloideae</taxon>
        <taxon>Vanilleae</taxon>
        <taxon>Vanilla</taxon>
    </lineage>
</organism>
<comment type="caution">
    <text evidence="1">The sequence shown here is derived from an EMBL/GenBank/DDBJ whole genome shotgun (WGS) entry which is preliminary data.</text>
</comment>
<sequence>MDNREVELCFSAACWRLGDDVVASEVTVRDGNRFVSIRSLVSVTNNTDFVIDLCLKSKNSPESMHFTDGNEDGNNGSDDSRIHVDEFFETEQYSPSDGWHSCSHPLLMDIIKKCQTLVLPDGWEWIDEWHVDDTSGNI</sequence>
<dbReference type="EMBL" id="JADCNM010000007">
    <property type="protein sequence ID" value="KAG0474783.1"/>
    <property type="molecule type" value="Genomic_DNA"/>
</dbReference>
<accession>A0A835QUI0</accession>
<gene>
    <name evidence="1" type="ORF">HPP92_014469</name>
</gene>
<reference evidence="1 2" key="1">
    <citation type="journal article" date="2020" name="Nat. Food">
        <title>A phased Vanilla planifolia genome enables genetic improvement of flavour and production.</title>
        <authorList>
            <person name="Hasing T."/>
            <person name="Tang H."/>
            <person name="Brym M."/>
            <person name="Khazi F."/>
            <person name="Huang T."/>
            <person name="Chambers A.H."/>
        </authorList>
    </citation>
    <scope>NUCLEOTIDE SEQUENCE [LARGE SCALE GENOMIC DNA]</scope>
    <source>
        <tissue evidence="1">Leaf</tissue>
    </source>
</reference>
<dbReference type="AlphaFoldDB" id="A0A835QUI0"/>
<evidence type="ECO:0000313" key="1">
    <source>
        <dbReference type="EMBL" id="KAG0474783.1"/>
    </source>
</evidence>
<proteinExistence type="predicted"/>
<dbReference type="Proteomes" id="UP000639772">
    <property type="component" value="Chromosome 7"/>
</dbReference>
<dbReference type="OrthoDB" id="1747010at2759"/>
<name>A0A835QUI0_VANPL</name>